<gene>
    <name evidence="1" type="primary">ORF44938</name>
</gene>
<reference evidence="1" key="1">
    <citation type="submission" date="2014-12" db="EMBL/GenBank/DDBJ databases">
        <title>Insight into the proteome of Arion vulgaris.</title>
        <authorList>
            <person name="Aradska J."/>
            <person name="Bulat T."/>
            <person name="Smidak R."/>
            <person name="Sarate P."/>
            <person name="Gangsoo J."/>
            <person name="Sialana F."/>
            <person name="Bilban M."/>
            <person name="Lubec G."/>
        </authorList>
    </citation>
    <scope>NUCLEOTIDE SEQUENCE</scope>
    <source>
        <tissue evidence="1">Skin</tissue>
    </source>
</reference>
<evidence type="ECO:0000313" key="1">
    <source>
        <dbReference type="EMBL" id="CEK62350.1"/>
    </source>
</evidence>
<feature type="non-terminal residue" evidence="1">
    <location>
        <position position="1"/>
    </location>
</feature>
<organism evidence="1">
    <name type="scientific">Arion vulgaris</name>
    <dbReference type="NCBI Taxonomy" id="1028688"/>
    <lineage>
        <taxon>Eukaryota</taxon>
        <taxon>Metazoa</taxon>
        <taxon>Spiralia</taxon>
        <taxon>Lophotrochozoa</taxon>
        <taxon>Mollusca</taxon>
        <taxon>Gastropoda</taxon>
        <taxon>Heterobranchia</taxon>
        <taxon>Euthyneura</taxon>
        <taxon>Panpulmonata</taxon>
        <taxon>Eupulmonata</taxon>
        <taxon>Stylommatophora</taxon>
        <taxon>Helicina</taxon>
        <taxon>Arionoidea</taxon>
        <taxon>Arionidae</taxon>
        <taxon>Arion</taxon>
    </lineage>
</organism>
<accession>A0A0B6Z3R3</accession>
<name>A0A0B6Z3R3_9EUPU</name>
<proteinExistence type="predicted"/>
<dbReference type="AlphaFoldDB" id="A0A0B6Z3R3"/>
<protein>
    <submittedName>
        <fullName evidence="1">Uncharacterized protein</fullName>
    </submittedName>
</protein>
<sequence>PDQLSLCSYCNKLFNLRERATHMDIQRQRSTTTTWSHNNISNTYDLTYPSHDTL</sequence>
<dbReference type="EMBL" id="HACG01015485">
    <property type="protein sequence ID" value="CEK62350.1"/>
    <property type="molecule type" value="Transcribed_RNA"/>
</dbReference>